<dbReference type="GO" id="GO:0006310">
    <property type="term" value="P:DNA recombination"/>
    <property type="evidence" value="ECO:0007669"/>
    <property type="project" value="InterPro"/>
</dbReference>
<dbReference type="Proteomes" id="UP000636479">
    <property type="component" value="Unassembled WGS sequence"/>
</dbReference>
<name>A0A8H6SX96_9AGAR</name>
<reference evidence="2" key="1">
    <citation type="submission" date="2020-05" db="EMBL/GenBank/DDBJ databases">
        <title>Mycena genomes resolve the evolution of fungal bioluminescence.</title>
        <authorList>
            <person name="Tsai I.J."/>
        </authorList>
    </citation>
    <scope>NUCLEOTIDE SEQUENCE</scope>
    <source>
        <strain evidence="2">171206Taipei</strain>
    </source>
</reference>
<sequence>MVSDADRLRIAIALTALKYKPKDVSCASYVLQLRTVFPASQPAPPTSDGSWRTHALSLEKEMVDLKQKYDAERIKSAGILSQPSSSTEPPSSNPLTTTTKKRPKKKSQSDKMNSVRPKLESIQVEIATIPGSASLFSSLSSFQQLTTSLNVDETTPAQRSLLLRTTQLVISGMADFLQPILTSSTLTVASQSTTLHRFSDLMSQLLSTTLPILIRRPTTVSTLMNKLLDCMISSIFTPIIQSFIPLCDRFLSDLFPLRPTESIPADLRPAVLQLFQSSFTSLVSTPSAFQHNLRNSLALTTVTQLQTLFPAPASAKTHISRVRSLARKDAVSYLCTTLHLLFASPACFPVPVTTPEEAPNSFEQRITDGLTKIVRQCRVPANEANSGAEIVDEVEHGMVLGVLEEYWKYSSTVQ</sequence>
<dbReference type="GeneID" id="59343599"/>
<feature type="compositionally biased region" description="Low complexity" evidence="1">
    <location>
        <begin position="81"/>
        <end position="98"/>
    </location>
</feature>
<dbReference type="OrthoDB" id="2684605at2759"/>
<keyword evidence="3" id="KW-1185">Reference proteome</keyword>
<evidence type="ECO:0000313" key="2">
    <source>
        <dbReference type="EMBL" id="KAF7306356.1"/>
    </source>
</evidence>
<dbReference type="EMBL" id="JACAZF010000004">
    <property type="protein sequence ID" value="KAF7306356.1"/>
    <property type="molecule type" value="Genomic_DNA"/>
</dbReference>
<dbReference type="RefSeq" id="XP_037221375.1">
    <property type="nucleotide sequence ID" value="XM_037361083.1"/>
</dbReference>
<comment type="caution">
    <text evidence="2">The sequence shown here is derived from an EMBL/GenBank/DDBJ whole genome shotgun (WGS) entry which is preliminary data.</text>
</comment>
<evidence type="ECO:0000256" key="1">
    <source>
        <dbReference type="SAM" id="MobiDB-lite"/>
    </source>
</evidence>
<dbReference type="GO" id="GO:0042138">
    <property type="term" value="P:meiotic DNA double-strand break formation"/>
    <property type="evidence" value="ECO:0007669"/>
    <property type="project" value="InterPro"/>
</dbReference>
<feature type="region of interest" description="Disordered" evidence="1">
    <location>
        <begin position="77"/>
        <end position="116"/>
    </location>
</feature>
<accession>A0A8H6SX96</accession>
<organism evidence="2 3">
    <name type="scientific">Mycena indigotica</name>
    <dbReference type="NCBI Taxonomy" id="2126181"/>
    <lineage>
        <taxon>Eukaryota</taxon>
        <taxon>Fungi</taxon>
        <taxon>Dikarya</taxon>
        <taxon>Basidiomycota</taxon>
        <taxon>Agaricomycotina</taxon>
        <taxon>Agaricomycetes</taxon>
        <taxon>Agaricomycetidae</taxon>
        <taxon>Agaricales</taxon>
        <taxon>Marasmiineae</taxon>
        <taxon>Mycenaceae</taxon>
        <taxon>Mycena</taxon>
    </lineage>
</organism>
<dbReference type="AlphaFoldDB" id="A0A8H6SX96"/>
<gene>
    <name evidence="2" type="ORF">MIND_00426800</name>
</gene>
<protein>
    <submittedName>
        <fullName evidence="2">Uncharacterized protein</fullName>
    </submittedName>
</protein>
<evidence type="ECO:0000313" key="3">
    <source>
        <dbReference type="Proteomes" id="UP000636479"/>
    </source>
</evidence>
<proteinExistence type="predicted"/>